<dbReference type="PROSITE" id="PS50178">
    <property type="entry name" value="ZF_FYVE"/>
    <property type="match status" value="1"/>
</dbReference>
<reference evidence="13" key="1">
    <citation type="submission" date="2020-11" db="EMBL/GenBank/DDBJ databases">
        <authorList>
            <consortium name="DOE Joint Genome Institute"/>
            <person name="Ahrendt S."/>
            <person name="Riley R."/>
            <person name="Andreopoulos W."/>
            <person name="Labutti K."/>
            <person name="Pangilinan J."/>
            <person name="Ruiz-Duenas F.J."/>
            <person name="Barrasa J.M."/>
            <person name="Sanchez-Garcia M."/>
            <person name="Camarero S."/>
            <person name="Miyauchi S."/>
            <person name="Serrano A."/>
            <person name="Linde D."/>
            <person name="Babiker R."/>
            <person name="Drula E."/>
            <person name="Ayuso-Fernandez I."/>
            <person name="Pacheco R."/>
            <person name="Padilla G."/>
            <person name="Ferreira P."/>
            <person name="Barriuso J."/>
            <person name="Kellner H."/>
            <person name="Castanera R."/>
            <person name="Alfaro M."/>
            <person name="Ramirez L."/>
            <person name="Pisabarro A.G."/>
            <person name="Kuo A."/>
            <person name="Tritt A."/>
            <person name="Lipzen A."/>
            <person name="He G."/>
            <person name="Yan M."/>
            <person name="Ng V."/>
            <person name="Cullen D."/>
            <person name="Martin F."/>
            <person name="Rosso M.-N."/>
            <person name="Henrissat B."/>
            <person name="Hibbett D."/>
            <person name="Martinez A.T."/>
            <person name="Grigoriev I.V."/>
        </authorList>
    </citation>
    <scope>NUCLEOTIDE SEQUENCE</scope>
    <source>
        <strain evidence="13">CBS 506.95</strain>
    </source>
</reference>
<keyword evidence="5 8" id="KW-0863">Zinc-finger</keyword>
<feature type="compositionally biased region" description="Polar residues" evidence="9">
    <location>
        <begin position="68"/>
        <end position="80"/>
    </location>
</feature>
<dbReference type="GO" id="GO:0005085">
    <property type="term" value="F:guanyl-nucleotide exchange factor activity"/>
    <property type="evidence" value="ECO:0007669"/>
    <property type="project" value="UniProtKB-KW"/>
</dbReference>
<dbReference type="Pfam" id="PF00621">
    <property type="entry name" value="RhoGEF"/>
    <property type="match status" value="1"/>
</dbReference>
<feature type="region of interest" description="Disordered" evidence="9">
    <location>
        <begin position="398"/>
        <end position="492"/>
    </location>
</feature>
<comment type="subcellular location">
    <subcellularLocation>
        <location evidence="1">Cytoplasm</location>
        <location evidence="1">Cytoskeleton</location>
    </subcellularLocation>
</comment>
<feature type="compositionally biased region" description="Acidic residues" evidence="9">
    <location>
        <begin position="851"/>
        <end position="868"/>
    </location>
</feature>
<name>A0A9P6EG25_9AGAR</name>
<dbReference type="GO" id="GO:0008270">
    <property type="term" value="F:zinc ion binding"/>
    <property type="evidence" value="ECO:0007669"/>
    <property type="project" value="UniProtKB-KW"/>
</dbReference>
<keyword evidence="4" id="KW-0479">Metal-binding</keyword>
<dbReference type="SMART" id="SM00325">
    <property type="entry name" value="RhoGEF"/>
    <property type="match status" value="1"/>
</dbReference>
<dbReference type="SUPFAM" id="SSF57903">
    <property type="entry name" value="FYVE/PHD zinc finger"/>
    <property type="match status" value="1"/>
</dbReference>
<feature type="region of interest" description="Disordered" evidence="9">
    <location>
        <begin position="57"/>
        <end position="87"/>
    </location>
</feature>
<organism evidence="13 14">
    <name type="scientific">Crepidotus variabilis</name>
    <dbReference type="NCBI Taxonomy" id="179855"/>
    <lineage>
        <taxon>Eukaryota</taxon>
        <taxon>Fungi</taxon>
        <taxon>Dikarya</taxon>
        <taxon>Basidiomycota</taxon>
        <taxon>Agaricomycotina</taxon>
        <taxon>Agaricomycetes</taxon>
        <taxon>Agaricomycetidae</taxon>
        <taxon>Agaricales</taxon>
        <taxon>Agaricineae</taxon>
        <taxon>Crepidotaceae</taxon>
        <taxon>Crepidotus</taxon>
    </lineage>
</organism>
<gene>
    <name evidence="13" type="ORF">CPB83DRAFT_875756</name>
</gene>
<evidence type="ECO:0000256" key="7">
    <source>
        <dbReference type="ARBA" id="ARBA00023212"/>
    </source>
</evidence>
<dbReference type="OrthoDB" id="660555at2759"/>
<dbReference type="Proteomes" id="UP000807306">
    <property type="component" value="Unassembled WGS sequence"/>
</dbReference>
<dbReference type="InterPro" id="IPR011011">
    <property type="entry name" value="Znf_FYVE_PHD"/>
</dbReference>
<dbReference type="SMART" id="SM00064">
    <property type="entry name" value="FYVE"/>
    <property type="match status" value="1"/>
</dbReference>
<evidence type="ECO:0000256" key="3">
    <source>
        <dbReference type="ARBA" id="ARBA00022658"/>
    </source>
</evidence>
<evidence type="ECO:0000256" key="4">
    <source>
        <dbReference type="ARBA" id="ARBA00022723"/>
    </source>
</evidence>
<dbReference type="GO" id="GO:0005856">
    <property type="term" value="C:cytoskeleton"/>
    <property type="evidence" value="ECO:0007669"/>
    <property type="project" value="UniProtKB-SubCell"/>
</dbReference>
<keyword evidence="6" id="KW-0862">Zinc</keyword>
<dbReference type="InterPro" id="IPR000219">
    <property type="entry name" value="DH_dom"/>
</dbReference>
<evidence type="ECO:0000256" key="1">
    <source>
        <dbReference type="ARBA" id="ARBA00004245"/>
    </source>
</evidence>
<protein>
    <submittedName>
        <fullName evidence="13">Uncharacterized protein</fullName>
    </submittedName>
</protein>
<evidence type="ECO:0000259" key="12">
    <source>
        <dbReference type="PROSITE" id="PS50178"/>
    </source>
</evidence>
<evidence type="ECO:0000256" key="9">
    <source>
        <dbReference type="SAM" id="MobiDB-lite"/>
    </source>
</evidence>
<dbReference type="Gene3D" id="1.20.900.10">
    <property type="entry name" value="Dbl homology (DH) domain"/>
    <property type="match status" value="1"/>
</dbReference>
<dbReference type="Pfam" id="PF01363">
    <property type="entry name" value="FYVE"/>
    <property type="match status" value="1"/>
</dbReference>
<keyword evidence="7" id="KW-0206">Cytoskeleton</keyword>
<dbReference type="PANTHER" id="PTHR12673">
    <property type="entry name" value="FACIOGENITAL DYSPLASIA PROTEIN"/>
    <property type="match status" value="1"/>
</dbReference>
<sequence length="998" mass="110541">MTSSSVAFPATESPQKPSKPPPSAIRPHLPFRRISLPTAPTLAHRESVFSIASVDSLPEDDEVHPNPRTATPSNLKSSALHSKGGSRTRLISVESPRRRNHRTRESIAKMPDTKLAMKRRRIVDEFYETEKTYVDGLDLIYSHFLTPIISSLESSEPLLNRSALTSIFSNFIDIWNLHRSFLTALMKLLNTNNTASNSQTTSTDNILPKISPLLLAHFPYLSLYTPFITSFPSTISSLIELVSPPTASRPNSSYNPQFAAFLEQQESDPRCGKFKLRDWLLTIVQRCPRYLLLLKDLIENSEKEDPEHAQLTAVHTLVSKITLSLNTSLHTHSQTMALLALQKTTPNLPFQLISPGRTLLKRGSLVQIERSDPPAEREFLLFSDCLIWLAPAESSSSWEWSWSTGTGSGSGVGQSSNNTPTSQASLGSQERPGMIRSRSKSDAELPTLRSSREDEAGGNIGNPSPSTPSTPLKQIRRQSNYHPSPPPPPMAKRLASVDDRWIFKGKLDLVDVEVVLGSSLEDERRVDILSPEGSFAIFAATEKERDEWTSEIRAAKGQLLISLNVTNPNSTLTSSSSTNHIRKVLQALPYHPSDDRIGTLKTSSSVDLLSSATSPLSGRFAKFGGKKEKGKEKEKEKIRKRGQSVERRQKVEHWVPPVWIPDSKTSACMRCGRMFGWRRRRHHCRLCGRCVCSACSSRTFFITDAQLREESKPARACDACYEAVFPLVEPPQETPNSIEENNFTNGQQRPNSDTITSLSHLPSWLSMPTLPVQNQPQALMAIDLNSSQDLLSLADDKGFDGYVGDEKERRMRLRVKSHQRLKSYREIVEDFQEQAAASKAQKLSEASSNDEPGDETALSDEDGDEFDSDVFSSRSQVASPLASPRRPQRREDTARRSKRFSLPAIALQPTNVTARTTEVPADTSYPEDGNAVDLVSPGRNKRFSLVLAGRNSHYLEDGSMVNGSGGVSKHSSEDGGDQGLSKSVAAVKLAELLKRATA</sequence>
<dbReference type="GO" id="GO:0005737">
    <property type="term" value="C:cytoplasm"/>
    <property type="evidence" value="ECO:0007669"/>
    <property type="project" value="TreeGrafter"/>
</dbReference>
<feature type="region of interest" description="Disordered" evidence="9">
    <location>
        <begin position="955"/>
        <end position="980"/>
    </location>
</feature>
<feature type="domain" description="FYVE-type" evidence="12">
    <location>
        <begin position="662"/>
        <end position="725"/>
    </location>
</feature>
<comment type="caution">
    <text evidence="13">The sequence shown here is derived from an EMBL/GenBank/DDBJ whole genome shotgun (WGS) entry which is preliminary data.</text>
</comment>
<feature type="compositionally biased region" description="Polar residues" evidence="9">
    <location>
        <begin position="417"/>
        <end position="428"/>
    </location>
</feature>
<dbReference type="InterPro" id="IPR013083">
    <property type="entry name" value="Znf_RING/FYVE/PHD"/>
</dbReference>
<evidence type="ECO:0000313" key="14">
    <source>
        <dbReference type="Proteomes" id="UP000807306"/>
    </source>
</evidence>
<evidence type="ECO:0000259" key="10">
    <source>
        <dbReference type="PROSITE" id="PS50003"/>
    </source>
</evidence>
<dbReference type="CDD" id="cd00160">
    <property type="entry name" value="RhoGEF"/>
    <property type="match status" value="1"/>
</dbReference>
<dbReference type="InterPro" id="IPR011993">
    <property type="entry name" value="PH-like_dom_sf"/>
</dbReference>
<dbReference type="PROSITE" id="PS50003">
    <property type="entry name" value="PH_DOMAIN"/>
    <property type="match status" value="1"/>
</dbReference>
<keyword evidence="3" id="KW-0344">Guanine-nucleotide releasing factor</keyword>
<dbReference type="Gene3D" id="2.30.29.30">
    <property type="entry name" value="Pleckstrin-homology domain (PH domain)/Phosphotyrosine-binding domain (PTB)"/>
    <property type="match status" value="1"/>
</dbReference>
<evidence type="ECO:0000313" key="13">
    <source>
        <dbReference type="EMBL" id="KAF9528893.1"/>
    </source>
</evidence>
<dbReference type="PANTHER" id="PTHR12673:SF159">
    <property type="entry name" value="LD03170P"/>
    <property type="match status" value="1"/>
</dbReference>
<feature type="region of interest" description="Disordered" evidence="9">
    <location>
        <begin position="1"/>
        <end position="30"/>
    </location>
</feature>
<proteinExistence type="predicted"/>
<dbReference type="InterPro" id="IPR000306">
    <property type="entry name" value="Znf_FYVE"/>
</dbReference>
<dbReference type="SMART" id="SM00233">
    <property type="entry name" value="PH"/>
    <property type="match status" value="1"/>
</dbReference>
<dbReference type="SUPFAM" id="SSF50729">
    <property type="entry name" value="PH domain-like"/>
    <property type="match status" value="1"/>
</dbReference>
<keyword evidence="2" id="KW-0963">Cytoplasm</keyword>
<evidence type="ECO:0000259" key="11">
    <source>
        <dbReference type="PROSITE" id="PS50010"/>
    </source>
</evidence>
<evidence type="ECO:0000256" key="8">
    <source>
        <dbReference type="PROSITE-ProRule" id="PRU00091"/>
    </source>
</evidence>
<dbReference type="InterPro" id="IPR001849">
    <property type="entry name" value="PH_domain"/>
</dbReference>
<dbReference type="EMBL" id="MU157849">
    <property type="protein sequence ID" value="KAF9528893.1"/>
    <property type="molecule type" value="Genomic_DNA"/>
</dbReference>
<accession>A0A9P6EG25</accession>
<dbReference type="PROSITE" id="PS50010">
    <property type="entry name" value="DH_2"/>
    <property type="match status" value="1"/>
</dbReference>
<feature type="region of interest" description="Disordered" evidence="9">
    <location>
        <begin position="838"/>
        <end position="905"/>
    </location>
</feature>
<evidence type="ECO:0000256" key="2">
    <source>
        <dbReference type="ARBA" id="ARBA00022490"/>
    </source>
</evidence>
<feature type="domain" description="DH" evidence="11">
    <location>
        <begin position="118"/>
        <end position="328"/>
    </location>
</feature>
<evidence type="ECO:0000256" key="5">
    <source>
        <dbReference type="ARBA" id="ARBA00022771"/>
    </source>
</evidence>
<dbReference type="AlphaFoldDB" id="A0A9P6EG25"/>
<dbReference type="Gene3D" id="3.30.40.10">
    <property type="entry name" value="Zinc/RING finger domain, C3HC4 (zinc finger)"/>
    <property type="match status" value="1"/>
</dbReference>
<evidence type="ECO:0000256" key="6">
    <source>
        <dbReference type="ARBA" id="ARBA00022833"/>
    </source>
</evidence>
<dbReference type="SUPFAM" id="SSF48065">
    <property type="entry name" value="DBL homology domain (DH-domain)"/>
    <property type="match status" value="1"/>
</dbReference>
<dbReference type="InterPro" id="IPR017455">
    <property type="entry name" value="Znf_FYVE-rel"/>
</dbReference>
<dbReference type="InterPro" id="IPR035899">
    <property type="entry name" value="DBL_dom_sf"/>
</dbReference>
<feature type="compositionally biased region" description="Polar residues" evidence="9">
    <location>
        <begin position="461"/>
        <end position="482"/>
    </location>
</feature>
<dbReference type="InterPro" id="IPR051092">
    <property type="entry name" value="FYVE_RhoGEF_PH"/>
</dbReference>
<keyword evidence="14" id="KW-1185">Reference proteome</keyword>
<feature type="domain" description="PH" evidence="10">
    <location>
        <begin position="358"/>
        <end position="557"/>
    </location>
</feature>